<dbReference type="EMBL" id="PXNP01000085">
    <property type="protein sequence ID" value="PSF05993.1"/>
    <property type="molecule type" value="Genomic_DNA"/>
</dbReference>
<keyword evidence="4" id="KW-1185">Reference proteome</keyword>
<comment type="caution">
    <text evidence="3">The sequence shown here is derived from an EMBL/GenBank/DDBJ whole genome shotgun (WGS) entry which is preliminary data.</text>
</comment>
<dbReference type="RefSeq" id="WP_106762801.1">
    <property type="nucleotide sequence ID" value="NZ_PXNP01000085.1"/>
</dbReference>
<feature type="domain" description="DUF2357" evidence="2">
    <location>
        <begin position="219"/>
        <end position="280"/>
    </location>
</feature>
<dbReference type="Pfam" id="PF09823">
    <property type="entry name" value="DUF2357"/>
    <property type="match status" value="1"/>
</dbReference>
<dbReference type="Pfam" id="PF04411">
    <property type="entry name" value="PDDEXK_7"/>
    <property type="match status" value="1"/>
</dbReference>
<dbReference type="InterPro" id="IPR007505">
    <property type="entry name" value="PDDEXK_7"/>
</dbReference>
<evidence type="ECO:0000313" key="4">
    <source>
        <dbReference type="Proteomes" id="UP000239866"/>
    </source>
</evidence>
<evidence type="ECO:0000313" key="3">
    <source>
        <dbReference type="EMBL" id="PSF05993.1"/>
    </source>
</evidence>
<proteinExistence type="predicted"/>
<protein>
    <recommendedName>
        <fullName evidence="2">DUF2357 domain-containing protein</fullName>
    </recommendedName>
</protein>
<feature type="coiled-coil region" evidence="1">
    <location>
        <begin position="294"/>
        <end position="321"/>
    </location>
</feature>
<evidence type="ECO:0000259" key="2">
    <source>
        <dbReference type="Pfam" id="PF09823"/>
    </source>
</evidence>
<name>A0A2T1K8A6_9GAMM</name>
<gene>
    <name evidence="3" type="ORF">C7H09_11665</name>
</gene>
<dbReference type="Proteomes" id="UP000239866">
    <property type="component" value="Unassembled WGS sequence"/>
</dbReference>
<organism evidence="3 4">
    <name type="scientific">Marinobacter fuscus</name>
    <dbReference type="NCBI Taxonomy" id="2109942"/>
    <lineage>
        <taxon>Bacteria</taxon>
        <taxon>Pseudomonadati</taxon>
        <taxon>Pseudomonadota</taxon>
        <taxon>Gammaproteobacteria</taxon>
        <taxon>Pseudomonadales</taxon>
        <taxon>Marinobacteraceae</taxon>
        <taxon>Marinobacter</taxon>
    </lineage>
</organism>
<dbReference type="OrthoDB" id="7807914at2"/>
<accession>A0A2T1K8A6</accession>
<reference evidence="3 4" key="1">
    <citation type="submission" date="2018-03" db="EMBL/GenBank/DDBJ databases">
        <title>Marinobacter brunus sp. nov., a marine bacterium of Gamma-proteobacteria isolated from the surface seawater of the South China Sea.</title>
        <authorList>
            <person name="Cheng H."/>
            <person name="Wu Y.-H."/>
            <person name="Xamxidin M."/>
            <person name="Xu X.-W."/>
        </authorList>
    </citation>
    <scope>NUCLEOTIDE SEQUENCE [LARGE SCALE GENOMIC DNA]</scope>
    <source>
        <strain evidence="3 4">NH169-3</strain>
    </source>
</reference>
<dbReference type="InterPro" id="IPR018633">
    <property type="entry name" value="DUF2357"/>
</dbReference>
<sequence>MLPAEVRYLDVFWSDPETVIKLVSSRDAIEFEQTPSGWKGETTTFPSTHHFIGVRVTDAKVEHTPYILAPNGNRQELRAVKQPGGDEVWWIQSDVWDQENKRWLSELYRTAGRVELIVQGQPLILENNTFNFTVAELEYYLADFKNSLWMLILDNNSPAKAGINKEAPDVFDNEVLGLLNSFIESVEKIVKKPGMVLSETQQKLPLRAVRPVPRTFREYATQPSTKLLSSRSFYESYDTSENRFIHYCIQRVLYVIRSLSKVAAAQERSYAQRIQQEIEWRDKLQATDTKKVDSRVYDNEIAKIEADLDELNQNLSKTVSKRCQKPFERRAERHGTYSIQLGASYRSSKTSFFANRLNGDDFRERYGTYLVVNFPCFDDFSLINSKLGGAELSVTGIYGKHRSFNSNGSEYFELTFYEVESVSIVKHPLLAKLSELIEHREELEKQAWIVPLTWEEAKDRRIERDVSTKKTLFYESLQNKMSDFLASIPTIQKRLTKVCSFFQGHKVKVRSDCPNTMVFVQNPSYASAKALFNRVTTLNGLDESVLNSLMVIDEVGLVNVASLYEKWCLIQIIKVLHQIYNFDIADGWERILVKAVLENSYNVEVKLSSSGRQQSIVLTYEKVLESGKRPDFVIDLISKRYVEPTKEKPQWSFEGEHQSRIVLDAKFRGDISEQHLSRLVDELYYDKNYSEDNNNQVFVIHPSPNVIEDRTSPLIWGTQCDYGQSNEKNHNIGSIFVSPSLTHSQSIENLQRLIGLFLQNNTAILYDKSTHILSWHNSACISCGNGDFSAIDMQYSPTAGGNERWAITCKVCSLITVKTVCATCRKSLFKNGPKWTYHRTMAEQTSNVVCPNCDTFL</sequence>
<keyword evidence="1" id="KW-0175">Coiled coil</keyword>
<dbReference type="AlphaFoldDB" id="A0A2T1K8A6"/>
<evidence type="ECO:0000256" key="1">
    <source>
        <dbReference type="SAM" id="Coils"/>
    </source>
</evidence>